<name>A0ABX9LI62_9ACTN</name>
<organism evidence="1 2">
    <name type="scientific">Microbispora triticiradicis</name>
    <dbReference type="NCBI Taxonomy" id="2200763"/>
    <lineage>
        <taxon>Bacteria</taxon>
        <taxon>Bacillati</taxon>
        <taxon>Actinomycetota</taxon>
        <taxon>Actinomycetes</taxon>
        <taxon>Streptosporangiales</taxon>
        <taxon>Streptosporangiaceae</taxon>
        <taxon>Microbispora</taxon>
    </lineage>
</organism>
<keyword evidence="2" id="KW-1185">Reference proteome</keyword>
<proteinExistence type="predicted"/>
<comment type="caution">
    <text evidence="1">The sequence shown here is derived from an EMBL/GenBank/DDBJ whole genome shotgun (WGS) entry which is preliminary data.</text>
</comment>
<evidence type="ECO:0000313" key="2">
    <source>
        <dbReference type="Proteomes" id="UP000262538"/>
    </source>
</evidence>
<evidence type="ECO:0000313" key="1">
    <source>
        <dbReference type="EMBL" id="RGA03657.1"/>
    </source>
</evidence>
<reference evidence="1 2" key="1">
    <citation type="submission" date="2018-08" db="EMBL/GenBank/DDBJ databases">
        <title>Microbispora. triticiradicis sp. nov., a novel actinomycete isolated from the root of wheat (Triticum aestivum L.)).</title>
        <authorList>
            <person name="Han C."/>
        </authorList>
    </citation>
    <scope>NUCLEOTIDE SEQUENCE [LARGE SCALE GENOMIC DNA]</scope>
    <source>
        <strain evidence="1 2">NEAU-HRDPA2-9</strain>
    </source>
</reference>
<sequence>MPQLISWFALDAAQLPVEDWPWIMVVGRETPALTMVESIPEGDAYDVTYNVRAYAYVRGDGYEGTSSLRSRVTLGIREIALTKPTLGDTGARIDVPSLRESYSELDEIELLGTIAASYVDLRVIAREVVRTDIPPYGRARTIAVTVRRLPTPSPEGS</sequence>
<protein>
    <submittedName>
        <fullName evidence="1">Uncharacterized protein</fullName>
    </submittedName>
</protein>
<accession>A0ABX9LI62</accession>
<dbReference type="EMBL" id="QFZU02000072">
    <property type="protein sequence ID" value="RGA03657.1"/>
    <property type="molecule type" value="Genomic_DNA"/>
</dbReference>
<gene>
    <name evidence="1" type="ORF">DI270_017350</name>
</gene>
<dbReference type="Proteomes" id="UP000262538">
    <property type="component" value="Unassembled WGS sequence"/>
</dbReference>